<evidence type="ECO:0008006" key="3">
    <source>
        <dbReference type="Google" id="ProtNLM"/>
    </source>
</evidence>
<dbReference type="InterPro" id="IPR019289">
    <property type="entry name" value="Phage_tail_E/E"/>
</dbReference>
<organism evidence="1 2">
    <name type="scientific">Brucella intermedia M86</name>
    <dbReference type="NCBI Taxonomy" id="1234597"/>
    <lineage>
        <taxon>Bacteria</taxon>
        <taxon>Pseudomonadati</taxon>
        <taxon>Pseudomonadota</taxon>
        <taxon>Alphaproteobacteria</taxon>
        <taxon>Hyphomicrobiales</taxon>
        <taxon>Brucellaceae</taxon>
        <taxon>Brucella/Ochrobactrum group</taxon>
        <taxon>Brucella</taxon>
    </lineage>
</organism>
<gene>
    <name evidence="1" type="ORF">D584_20727</name>
</gene>
<proteinExistence type="predicted"/>
<reference evidence="1 2" key="1">
    <citation type="journal article" date="2013" name="Gut Pathog.">
        <title>Draft genome of Ochrobactrum intermedium strain M86 isolated from non-ulcer dyspeptic individual from India.</title>
        <authorList>
            <person name="Kulkarni G."/>
            <person name="Dhotre D."/>
            <person name="Dharne M."/>
            <person name="Shetty S."/>
            <person name="Chowdhury S."/>
            <person name="Misra V."/>
            <person name="Misra S."/>
            <person name="Patole M."/>
            <person name="Shouche Y."/>
        </authorList>
    </citation>
    <scope>NUCLEOTIDE SEQUENCE [LARGE SCALE GENOMIC DNA]</scope>
    <source>
        <strain evidence="1 2">M86</strain>
    </source>
</reference>
<accession>M5JKV5</accession>
<dbReference type="Pfam" id="PF10109">
    <property type="entry name" value="Phage_TAC_7"/>
    <property type="match status" value="1"/>
</dbReference>
<protein>
    <recommendedName>
        <fullName evidence="3">Phage tail assembly protein</fullName>
    </recommendedName>
</protein>
<name>M5JKV5_9HYPH</name>
<dbReference type="AlphaFoldDB" id="M5JKV5"/>
<evidence type="ECO:0000313" key="2">
    <source>
        <dbReference type="Proteomes" id="UP000011971"/>
    </source>
</evidence>
<dbReference type="Proteomes" id="UP000011971">
    <property type="component" value="Unassembled WGS sequence"/>
</dbReference>
<dbReference type="RefSeq" id="WP_006472742.1">
    <property type="nucleotide sequence ID" value="NZ_AOGE01000060.1"/>
</dbReference>
<sequence>MKTIKLEYPIVVDGKSVDALTVHRPKARDMIAIGDHMPKIAALKGGTEEELAERMNSDLFRAMVAFVGALAGIGEDAALELDFGDLVNVVS</sequence>
<feature type="non-terminal residue" evidence="1">
    <location>
        <position position="91"/>
    </location>
</feature>
<comment type="caution">
    <text evidence="1">The sequence shown here is derived from an EMBL/GenBank/DDBJ whole genome shotgun (WGS) entry which is preliminary data.</text>
</comment>
<dbReference type="OrthoDB" id="7164262at2"/>
<dbReference type="EMBL" id="AOGE01000060">
    <property type="protein sequence ID" value="ELT47215.1"/>
    <property type="molecule type" value="Genomic_DNA"/>
</dbReference>
<evidence type="ECO:0000313" key="1">
    <source>
        <dbReference type="EMBL" id="ELT47215.1"/>
    </source>
</evidence>